<dbReference type="Proteomes" id="UP000629870">
    <property type="component" value="Unassembled WGS sequence"/>
</dbReference>
<evidence type="ECO:0000256" key="1">
    <source>
        <dbReference type="SAM" id="Phobius"/>
    </source>
</evidence>
<feature type="transmembrane region" description="Helical" evidence="1">
    <location>
        <begin position="69"/>
        <end position="102"/>
    </location>
</feature>
<keyword evidence="3" id="KW-1185">Reference proteome</keyword>
<name>A0ABR6NMF4_9DEIO</name>
<evidence type="ECO:0000313" key="2">
    <source>
        <dbReference type="EMBL" id="MBB6015215.1"/>
    </source>
</evidence>
<organism evidence="2 3">
    <name type="scientific">Deinococcus radiopugnans ATCC 19172</name>
    <dbReference type="NCBI Taxonomy" id="585398"/>
    <lineage>
        <taxon>Bacteria</taxon>
        <taxon>Thermotogati</taxon>
        <taxon>Deinococcota</taxon>
        <taxon>Deinococci</taxon>
        <taxon>Deinococcales</taxon>
        <taxon>Deinococcaceae</taxon>
        <taxon>Deinococcus</taxon>
    </lineage>
</organism>
<proteinExistence type="predicted"/>
<sequence length="125" mass="13150">MNRPTDLLGALLRVLGFPVYWLLRRLGFLPLRAEPASIPAPEPQLLPDDVLLPPGWSRPREMAEARPTLAPVLLAFGLAGTALGLLVSALGIVVLGALVAALGGGMWAWDSFQATAPHGGPQEDA</sequence>
<evidence type="ECO:0000313" key="3">
    <source>
        <dbReference type="Proteomes" id="UP000629870"/>
    </source>
</evidence>
<keyword evidence="1" id="KW-0812">Transmembrane</keyword>
<keyword evidence="1" id="KW-0472">Membrane</keyword>
<gene>
    <name evidence="2" type="ORF">HNQ04_000444</name>
</gene>
<accession>A0ABR6NMF4</accession>
<keyword evidence="1" id="KW-1133">Transmembrane helix</keyword>
<dbReference type="RefSeq" id="WP_249038912.1">
    <property type="nucleotide sequence ID" value="NZ_JACHEW010000002.1"/>
</dbReference>
<comment type="caution">
    <text evidence="2">The sequence shown here is derived from an EMBL/GenBank/DDBJ whole genome shotgun (WGS) entry which is preliminary data.</text>
</comment>
<reference evidence="2 3" key="1">
    <citation type="submission" date="2020-08" db="EMBL/GenBank/DDBJ databases">
        <title>Genomic Encyclopedia of Type Strains, Phase IV (KMG-IV): sequencing the most valuable type-strain genomes for metagenomic binning, comparative biology and taxonomic classification.</title>
        <authorList>
            <person name="Goeker M."/>
        </authorList>
    </citation>
    <scope>NUCLEOTIDE SEQUENCE [LARGE SCALE GENOMIC DNA]</scope>
    <source>
        <strain evidence="2 3">DSM 12027</strain>
    </source>
</reference>
<dbReference type="EMBL" id="JACHEW010000002">
    <property type="protein sequence ID" value="MBB6015215.1"/>
    <property type="molecule type" value="Genomic_DNA"/>
</dbReference>
<protein>
    <recommendedName>
        <fullName evidence="4">DoxX family membrane protein</fullName>
    </recommendedName>
</protein>
<evidence type="ECO:0008006" key="4">
    <source>
        <dbReference type="Google" id="ProtNLM"/>
    </source>
</evidence>